<dbReference type="AlphaFoldDB" id="A0A0S4JD82"/>
<proteinExistence type="predicted"/>
<dbReference type="VEuPathDB" id="TriTrypDB:BSAL_20635"/>
<evidence type="ECO:0000313" key="1">
    <source>
        <dbReference type="EMBL" id="CUG89352.1"/>
    </source>
</evidence>
<name>A0A0S4JD82_BODSA</name>
<accession>A0A0S4JD82</accession>
<reference evidence="2" key="1">
    <citation type="submission" date="2015-09" db="EMBL/GenBank/DDBJ databases">
        <authorList>
            <consortium name="Pathogen Informatics"/>
        </authorList>
    </citation>
    <scope>NUCLEOTIDE SEQUENCE [LARGE SCALE GENOMIC DNA]</scope>
    <source>
        <strain evidence="2">Lake Konstanz</strain>
    </source>
</reference>
<keyword evidence="2" id="KW-1185">Reference proteome</keyword>
<organism evidence="1 2">
    <name type="scientific">Bodo saltans</name>
    <name type="common">Flagellated protozoan</name>
    <dbReference type="NCBI Taxonomy" id="75058"/>
    <lineage>
        <taxon>Eukaryota</taxon>
        <taxon>Discoba</taxon>
        <taxon>Euglenozoa</taxon>
        <taxon>Kinetoplastea</taxon>
        <taxon>Metakinetoplastina</taxon>
        <taxon>Eubodonida</taxon>
        <taxon>Bodonidae</taxon>
        <taxon>Bodo</taxon>
    </lineage>
</organism>
<evidence type="ECO:0000313" key="2">
    <source>
        <dbReference type="Proteomes" id="UP000051952"/>
    </source>
</evidence>
<dbReference type="Proteomes" id="UP000051952">
    <property type="component" value="Unassembled WGS sequence"/>
</dbReference>
<protein>
    <submittedName>
        <fullName evidence="1">Uncharacterized protein</fullName>
    </submittedName>
</protein>
<sequence>MQKNQQTNTKNHKFFPYNYNYANKNFSESNRIGKCSGKGRLTDYDSGPLTHQSKFGRNNNNNYNNFINQNKFDALNRRNRQNNHYYQDNDDIFFFRQARCAGREVFFQRPSVDAPVWQPR</sequence>
<dbReference type="EMBL" id="CYKH01001728">
    <property type="protein sequence ID" value="CUG89352.1"/>
    <property type="molecule type" value="Genomic_DNA"/>
</dbReference>
<gene>
    <name evidence="1" type="ORF">BSAL_20635</name>
</gene>